<protein>
    <submittedName>
        <fullName evidence="1">9447_t:CDS:1</fullName>
    </submittedName>
</protein>
<proteinExistence type="predicted"/>
<organism evidence="1 2">
    <name type="scientific">Cetraspora pellucida</name>
    <dbReference type="NCBI Taxonomy" id="1433469"/>
    <lineage>
        <taxon>Eukaryota</taxon>
        <taxon>Fungi</taxon>
        <taxon>Fungi incertae sedis</taxon>
        <taxon>Mucoromycota</taxon>
        <taxon>Glomeromycotina</taxon>
        <taxon>Glomeromycetes</taxon>
        <taxon>Diversisporales</taxon>
        <taxon>Gigasporaceae</taxon>
        <taxon>Cetraspora</taxon>
    </lineage>
</organism>
<comment type="caution">
    <text evidence="1">The sequence shown here is derived from an EMBL/GenBank/DDBJ whole genome shotgun (WGS) entry which is preliminary data.</text>
</comment>
<keyword evidence="2" id="KW-1185">Reference proteome</keyword>
<reference evidence="1" key="1">
    <citation type="submission" date="2021-06" db="EMBL/GenBank/DDBJ databases">
        <authorList>
            <person name="Kallberg Y."/>
            <person name="Tangrot J."/>
            <person name="Rosling A."/>
        </authorList>
    </citation>
    <scope>NUCLEOTIDE SEQUENCE</scope>
    <source>
        <strain evidence="1">FL966</strain>
    </source>
</reference>
<dbReference type="Proteomes" id="UP000789759">
    <property type="component" value="Unassembled WGS sequence"/>
</dbReference>
<name>A0A9N9FNJ2_9GLOM</name>
<gene>
    <name evidence="1" type="ORF">CPELLU_LOCUS4497</name>
</gene>
<dbReference type="AlphaFoldDB" id="A0A9N9FNJ2"/>
<evidence type="ECO:0000313" key="2">
    <source>
        <dbReference type="Proteomes" id="UP000789759"/>
    </source>
</evidence>
<dbReference type="EMBL" id="CAJVQA010002381">
    <property type="protein sequence ID" value="CAG8545442.1"/>
    <property type="molecule type" value="Genomic_DNA"/>
</dbReference>
<sequence length="181" mass="20957">MSIRITSGSSDSESNYEPAGCQFTGIWKEIELGKEVSCGVYKRKCIHCNEEFKCVKPTKTRAHITHEFEDYTIPTHLEIKSFKSMDHQKKSKHIKLSEIHKTKIDEALIAAFVSCDSTNTVINDLELEIKIFINFNSLIFKSYNNNNDDLIKNENFESNVIEIHKDYDPKTIIQDMKFDKV</sequence>
<evidence type="ECO:0000313" key="1">
    <source>
        <dbReference type="EMBL" id="CAG8545442.1"/>
    </source>
</evidence>
<accession>A0A9N9FNJ2</accession>